<evidence type="ECO:0000256" key="4">
    <source>
        <dbReference type="ARBA" id="ARBA00023591"/>
    </source>
</evidence>
<dbReference type="PANTHER" id="PTHR31279">
    <property type="entry name" value="PROTEIN EXORDIUM-LIKE 5"/>
    <property type="match status" value="1"/>
</dbReference>
<gene>
    <name evidence="6" type="ORF">BC936DRAFT_144850</name>
</gene>
<dbReference type="EMBL" id="RBNI01003606">
    <property type="protein sequence ID" value="RUP48192.1"/>
    <property type="molecule type" value="Genomic_DNA"/>
</dbReference>
<dbReference type="Pfam" id="PF04674">
    <property type="entry name" value="Phi_1"/>
    <property type="match status" value="1"/>
</dbReference>
<evidence type="ECO:0000256" key="5">
    <source>
        <dbReference type="SAM" id="MobiDB-lite"/>
    </source>
</evidence>
<comment type="similarity">
    <text evidence="4">Belongs to the EXORDIUM family.</text>
</comment>
<feature type="region of interest" description="Disordered" evidence="5">
    <location>
        <begin position="9"/>
        <end position="48"/>
    </location>
</feature>
<dbReference type="PANTHER" id="PTHR31279:SF58">
    <property type="entry name" value="PROTEIN EXORDIUM-LIKE 2"/>
    <property type="match status" value="1"/>
</dbReference>
<dbReference type="GO" id="GO:0005576">
    <property type="term" value="C:extracellular region"/>
    <property type="evidence" value="ECO:0007669"/>
    <property type="project" value="UniProtKB-SubCell"/>
</dbReference>
<evidence type="ECO:0000313" key="7">
    <source>
        <dbReference type="Proteomes" id="UP000268093"/>
    </source>
</evidence>
<sequence length="225" mass="25518">MCNINLCQSGQTNNAQPKNEGLQHPLPLRPHSLTPTATARPTHLSPVPETNVTLGPMGVIGTTINARSKFTRIYYGNWSPPKTCLPILSTISPSSAYFNIEKEYYHIRQKQYVRGYISYSDNYSQGKNLTQNAIHNVVSSAIQRNTLPSNPNVIYVVYTSPDVTHNGFCSRMCGYHSYYKANQSTTRTKRTLTGARGVWKFQDRQEWCEVECQTWEEELPPARKP</sequence>
<evidence type="ECO:0000256" key="3">
    <source>
        <dbReference type="ARBA" id="ARBA00022729"/>
    </source>
</evidence>
<accession>A0A433DBI6</accession>
<comment type="caution">
    <text evidence="6">The sequence shown here is derived from an EMBL/GenBank/DDBJ whole genome shotgun (WGS) entry which is preliminary data.</text>
</comment>
<comment type="subcellular location">
    <subcellularLocation>
        <location evidence="1">Secreted</location>
    </subcellularLocation>
</comment>
<dbReference type="InterPro" id="IPR006766">
    <property type="entry name" value="EXORDIUM-like"/>
</dbReference>
<protein>
    <submittedName>
        <fullName evidence="6">Uncharacterized protein</fullName>
    </submittedName>
</protein>
<keyword evidence="3" id="KW-0732">Signal</keyword>
<dbReference type="Proteomes" id="UP000268093">
    <property type="component" value="Unassembled WGS sequence"/>
</dbReference>
<keyword evidence="7" id="KW-1185">Reference proteome</keyword>
<evidence type="ECO:0000313" key="6">
    <source>
        <dbReference type="EMBL" id="RUP48192.1"/>
    </source>
</evidence>
<dbReference type="OrthoDB" id="2016249at2759"/>
<evidence type="ECO:0000256" key="2">
    <source>
        <dbReference type="ARBA" id="ARBA00022525"/>
    </source>
</evidence>
<evidence type="ECO:0000256" key="1">
    <source>
        <dbReference type="ARBA" id="ARBA00004613"/>
    </source>
</evidence>
<dbReference type="AlphaFoldDB" id="A0A433DBI6"/>
<organism evidence="6 7">
    <name type="scientific">Jimgerdemannia flammicorona</name>
    <dbReference type="NCBI Taxonomy" id="994334"/>
    <lineage>
        <taxon>Eukaryota</taxon>
        <taxon>Fungi</taxon>
        <taxon>Fungi incertae sedis</taxon>
        <taxon>Mucoromycota</taxon>
        <taxon>Mucoromycotina</taxon>
        <taxon>Endogonomycetes</taxon>
        <taxon>Endogonales</taxon>
        <taxon>Endogonaceae</taxon>
        <taxon>Jimgerdemannia</taxon>
    </lineage>
</organism>
<keyword evidence="2" id="KW-0964">Secreted</keyword>
<reference evidence="6 7" key="1">
    <citation type="journal article" date="2018" name="New Phytol.">
        <title>Phylogenomics of Endogonaceae and evolution of mycorrhizas within Mucoromycota.</title>
        <authorList>
            <person name="Chang Y."/>
            <person name="Desiro A."/>
            <person name="Na H."/>
            <person name="Sandor L."/>
            <person name="Lipzen A."/>
            <person name="Clum A."/>
            <person name="Barry K."/>
            <person name="Grigoriev I.V."/>
            <person name="Martin F.M."/>
            <person name="Stajich J.E."/>
            <person name="Smith M.E."/>
            <person name="Bonito G."/>
            <person name="Spatafora J.W."/>
        </authorList>
    </citation>
    <scope>NUCLEOTIDE SEQUENCE [LARGE SCALE GENOMIC DNA]</scope>
    <source>
        <strain evidence="6 7">GMNB39</strain>
    </source>
</reference>
<name>A0A433DBI6_9FUNG</name>
<proteinExistence type="inferred from homology"/>